<organism evidence="2">
    <name type="scientific">uncultured Solirubrobacteraceae bacterium</name>
    <dbReference type="NCBI Taxonomy" id="1162706"/>
    <lineage>
        <taxon>Bacteria</taxon>
        <taxon>Bacillati</taxon>
        <taxon>Actinomycetota</taxon>
        <taxon>Thermoleophilia</taxon>
        <taxon>Solirubrobacterales</taxon>
        <taxon>Solirubrobacteraceae</taxon>
        <taxon>environmental samples</taxon>
    </lineage>
</organism>
<gene>
    <name evidence="2" type="ORF">AVDCRST_MAG69-303</name>
</gene>
<evidence type="ECO:0000256" key="1">
    <source>
        <dbReference type="SAM" id="MobiDB-lite"/>
    </source>
</evidence>
<sequence length="30" mass="3315">CRAAPARSSAGWRRSTPRAARWRSPAFSTP</sequence>
<evidence type="ECO:0000313" key="2">
    <source>
        <dbReference type="EMBL" id="CAA9474206.1"/>
    </source>
</evidence>
<name>A0A6J4RHW3_9ACTN</name>
<protein>
    <submittedName>
        <fullName evidence="2">Uncharacterized protein</fullName>
    </submittedName>
</protein>
<reference evidence="2" key="1">
    <citation type="submission" date="2020-02" db="EMBL/GenBank/DDBJ databases">
        <authorList>
            <person name="Meier V. D."/>
        </authorList>
    </citation>
    <scope>NUCLEOTIDE SEQUENCE</scope>
    <source>
        <strain evidence="2">AVDCRST_MAG69</strain>
    </source>
</reference>
<feature type="non-terminal residue" evidence="2">
    <location>
        <position position="1"/>
    </location>
</feature>
<feature type="region of interest" description="Disordered" evidence="1">
    <location>
        <begin position="1"/>
        <end position="30"/>
    </location>
</feature>
<dbReference type="AlphaFoldDB" id="A0A6J4RHW3"/>
<dbReference type="EMBL" id="CADCVP010000041">
    <property type="protein sequence ID" value="CAA9474206.1"/>
    <property type="molecule type" value="Genomic_DNA"/>
</dbReference>
<accession>A0A6J4RHW3</accession>
<feature type="non-terminal residue" evidence="2">
    <location>
        <position position="30"/>
    </location>
</feature>
<proteinExistence type="predicted"/>